<gene>
    <name evidence="2" type="ORF">GWI33_013360</name>
</gene>
<sequence>MKTTCHTTQAHQDPCVNESALTPSLPSSAPPRPSTHNAPAAIPYYNVLIVLAEIVGRTLFLRETAGIRPIKGPLPPPPHTPTSFLIHIPRIRGKGQPRSATERAVSCCQNKYCSVRFVITRREPVGVQVHCKDSVICFGECGFRARGAGSGEKRTGTSSMPDSGRRLRRPQINLFSRAALLTTPGGQIQLFSDHLFPISDTHHLDPGAVSSSGVRRRSGPVFPQGPPYFNGVLIPAGQCGRHGGDGGEGGDDGLFPVGNNLLAMAGEGHVQEQDVLTWKTRKETGDRYVLSPRVVPPSPLPHTFGGVTDHVTEFR</sequence>
<feature type="region of interest" description="Disordered" evidence="1">
    <location>
        <begin position="1"/>
        <end position="35"/>
    </location>
</feature>
<dbReference type="AlphaFoldDB" id="A0A834I4S1"/>
<evidence type="ECO:0000256" key="1">
    <source>
        <dbReference type="SAM" id="MobiDB-lite"/>
    </source>
</evidence>
<feature type="compositionally biased region" description="Polar residues" evidence="1">
    <location>
        <begin position="1"/>
        <end position="11"/>
    </location>
</feature>
<evidence type="ECO:0000313" key="3">
    <source>
        <dbReference type="Proteomes" id="UP000625711"/>
    </source>
</evidence>
<reference evidence="2" key="1">
    <citation type="submission" date="2020-08" db="EMBL/GenBank/DDBJ databases">
        <title>Genome sequencing and assembly of the red palm weevil Rhynchophorus ferrugineus.</title>
        <authorList>
            <person name="Dias G.B."/>
            <person name="Bergman C.M."/>
            <person name="Manee M."/>
        </authorList>
    </citation>
    <scope>NUCLEOTIDE SEQUENCE</scope>
    <source>
        <strain evidence="2">AA-2017</strain>
        <tissue evidence="2">Whole larva</tissue>
    </source>
</reference>
<proteinExistence type="predicted"/>
<organism evidence="2 3">
    <name type="scientific">Rhynchophorus ferrugineus</name>
    <name type="common">Red palm weevil</name>
    <name type="synonym">Curculio ferrugineus</name>
    <dbReference type="NCBI Taxonomy" id="354439"/>
    <lineage>
        <taxon>Eukaryota</taxon>
        <taxon>Metazoa</taxon>
        <taxon>Ecdysozoa</taxon>
        <taxon>Arthropoda</taxon>
        <taxon>Hexapoda</taxon>
        <taxon>Insecta</taxon>
        <taxon>Pterygota</taxon>
        <taxon>Neoptera</taxon>
        <taxon>Endopterygota</taxon>
        <taxon>Coleoptera</taxon>
        <taxon>Polyphaga</taxon>
        <taxon>Cucujiformia</taxon>
        <taxon>Curculionidae</taxon>
        <taxon>Dryophthorinae</taxon>
        <taxon>Rhynchophorus</taxon>
    </lineage>
</organism>
<dbReference type="EMBL" id="JAACXV010013206">
    <property type="protein sequence ID" value="KAF7273954.1"/>
    <property type="molecule type" value="Genomic_DNA"/>
</dbReference>
<name>A0A834I4S1_RHYFE</name>
<evidence type="ECO:0000313" key="2">
    <source>
        <dbReference type="EMBL" id="KAF7273954.1"/>
    </source>
</evidence>
<keyword evidence="3" id="KW-1185">Reference proteome</keyword>
<accession>A0A834I4S1</accession>
<dbReference type="Proteomes" id="UP000625711">
    <property type="component" value="Unassembled WGS sequence"/>
</dbReference>
<protein>
    <submittedName>
        <fullName evidence="2">Uncharacterized protein</fullName>
    </submittedName>
</protein>
<comment type="caution">
    <text evidence="2">The sequence shown here is derived from an EMBL/GenBank/DDBJ whole genome shotgun (WGS) entry which is preliminary data.</text>
</comment>